<dbReference type="AlphaFoldDB" id="A0A1N7CLT9"/>
<accession>A0A1N7CLT9</accession>
<keyword evidence="1" id="KW-0472">Membrane</keyword>
<feature type="transmembrane region" description="Helical" evidence="1">
    <location>
        <begin position="96"/>
        <end position="114"/>
    </location>
</feature>
<sequence>MLALTAGIIAGLLVLGGWMHSARRLRSAANDADLSLAVEVARRATASRRTAIDEVIERKHKLENRATTPALGSAVVSAVALAFTNPLSDSDAHSHAWQLSVSALVLSLMVAAICRLQVARLIGRTIETYLGPHD</sequence>
<organism evidence="2 3">
    <name type="scientific">Williamsia sterculiae</name>
    <dbReference type="NCBI Taxonomy" id="1344003"/>
    <lineage>
        <taxon>Bacteria</taxon>
        <taxon>Bacillati</taxon>
        <taxon>Actinomycetota</taxon>
        <taxon>Actinomycetes</taxon>
        <taxon>Mycobacteriales</taxon>
        <taxon>Nocardiaceae</taxon>
        <taxon>Williamsia</taxon>
    </lineage>
</organism>
<gene>
    <name evidence="2" type="ORF">SAMN05445060_0211</name>
</gene>
<keyword evidence="3" id="KW-1185">Reference proteome</keyword>
<dbReference type="Proteomes" id="UP000186218">
    <property type="component" value="Unassembled WGS sequence"/>
</dbReference>
<keyword evidence="1" id="KW-0812">Transmembrane</keyword>
<evidence type="ECO:0000313" key="3">
    <source>
        <dbReference type="Proteomes" id="UP000186218"/>
    </source>
</evidence>
<proteinExistence type="predicted"/>
<evidence type="ECO:0000313" key="2">
    <source>
        <dbReference type="EMBL" id="SIR64374.1"/>
    </source>
</evidence>
<protein>
    <submittedName>
        <fullName evidence="2">Uncharacterized protein</fullName>
    </submittedName>
</protein>
<evidence type="ECO:0000256" key="1">
    <source>
        <dbReference type="SAM" id="Phobius"/>
    </source>
</evidence>
<dbReference type="RefSeq" id="WP_076475724.1">
    <property type="nucleotide sequence ID" value="NZ_FTNT01000001.1"/>
</dbReference>
<name>A0A1N7CLT9_9NOCA</name>
<reference evidence="2 3" key="1">
    <citation type="submission" date="2017-01" db="EMBL/GenBank/DDBJ databases">
        <authorList>
            <person name="Mah S.A."/>
            <person name="Swanson W.J."/>
            <person name="Moy G.W."/>
            <person name="Vacquier V.D."/>
        </authorList>
    </citation>
    <scope>NUCLEOTIDE SEQUENCE [LARGE SCALE GENOMIC DNA]</scope>
    <source>
        <strain evidence="2 3">CPCC 203464</strain>
    </source>
</reference>
<dbReference type="EMBL" id="FTNT01000001">
    <property type="protein sequence ID" value="SIR64374.1"/>
    <property type="molecule type" value="Genomic_DNA"/>
</dbReference>
<keyword evidence="1" id="KW-1133">Transmembrane helix</keyword>